<dbReference type="InterPro" id="IPR029045">
    <property type="entry name" value="ClpP/crotonase-like_dom_sf"/>
</dbReference>
<dbReference type="AlphaFoldDB" id="A0A7C4QUU2"/>
<comment type="caution">
    <text evidence="4">The sequence shown here is derived from an EMBL/GenBank/DDBJ whole genome shotgun (WGS) entry which is preliminary data.</text>
</comment>
<dbReference type="PANTHER" id="PTHR11941">
    <property type="entry name" value="ENOYL-COA HYDRATASE-RELATED"/>
    <property type="match status" value="1"/>
</dbReference>
<feature type="compositionally biased region" description="Basic and acidic residues" evidence="3">
    <location>
        <begin position="1"/>
        <end position="28"/>
    </location>
</feature>
<reference evidence="4" key="1">
    <citation type="journal article" date="2020" name="mSystems">
        <title>Genome- and Community-Level Interaction Insights into Carbon Utilization and Element Cycling Functions of Hydrothermarchaeota in Hydrothermal Sediment.</title>
        <authorList>
            <person name="Zhou Z."/>
            <person name="Liu Y."/>
            <person name="Xu W."/>
            <person name="Pan J."/>
            <person name="Luo Z.H."/>
            <person name="Li M."/>
        </authorList>
    </citation>
    <scope>NUCLEOTIDE SEQUENCE [LARGE SCALE GENOMIC DNA]</scope>
    <source>
        <strain evidence="4">SpSt-508</strain>
    </source>
</reference>
<evidence type="ECO:0000256" key="1">
    <source>
        <dbReference type="ARBA" id="ARBA00005254"/>
    </source>
</evidence>
<dbReference type="EMBL" id="DSVQ01000012">
    <property type="protein sequence ID" value="HGT38970.1"/>
    <property type="molecule type" value="Genomic_DNA"/>
</dbReference>
<dbReference type="GO" id="GO:0006635">
    <property type="term" value="P:fatty acid beta-oxidation"/>
    <property type="evidence" value="ECO:0007669"/>
    <property type="project" value="TreeGrafter"/>
</dbReference>
<dbReference type="Gene3D" id="3.90.226.10">
    <property type="entry name" value="2-enoyl-CoA Hydratase, Chain A, domain 1"/>
    <property type="match status" value="1"/>
</dbReference>
<organism evidence="4">
    <name type="scientific">Schlesneria paludicola</name>
    <dbReference type="NCBI Taxonomy" id="360056"/>
    <lineage>
        <taxon>Bacteria</taxon>
        <taxon>Pseudomonadati</taxon>
        <taxon>Planctomycetota</taxon>
        <taxon>Planctomycetia</taxon>
        <taxon>Planctomycetales</taxon>
        <taxon>Planctomycetaceae</taxon>
        <taxon>Schlesneria</taxon>
    </lineage>
</organism>
<name>A0A7C4QUU2_9PLAN</name>
<sequence length="339" mass="36615">MRTERQSDEPGPAERERQIQNLQRRPDRAAAGLGGLNQPARDGPRGRGDWPPRDERGLRGRGSNSLGRGCPTRDGTVKRETWLANGSMATHDADTEAQHVVVQRNGPVLLVRLNRAERGNAYTQSMLARLDELLTEVEQTQQARIIVVTGSGSRSFCAGADRGELATRDWQTVLHLASARVFERLRTSRCITLAAVNGAAVGGGLELALACDFRLAASSARFWLPEPELGLLPAAGGTFALASIVGLAKAKEIILGGAVWDAQEAFRWGLVNEVVADDQLLSRVEAWCERLLRRDPVATQLAKQAMQLERGNDAARQFALVAQSLLVCRGSAGSRAAGT</sequence>
<dbReference type="GO" id="GO:0016853">
    <property type="term" value="F:isomerase activity"/>
    <property type="evidence" value="ECO:0007669"/>
    <property type="project" value="UniProtKB-KW"/>
</dbReference>
<gene>
    <name evidence="4" type="ORF">ENS64_06865</name>
</gene>
<proteinExistence type="inferred from homology"/>
<dbReference type="PANTHER" id="PTHR11941:SF54">
    <property type="entry name" value="ENOYL-COA HYDRATASE, MITOCHONDRIAL"/>
    <property type="match status" value="1"/>
</dbReference>
<comment type="similarity">
    <text evidence="1 2">Belongs to the enoyl-CoA hydratase/isomerase family.</text>
</comment>
<dbReference type="InterPro" id="IPR018376">
    <property type="entry name" value="Enoyl-CoA_hyd/isom_CS"/>
</dbReference>
<feature type="region of interest" description="Disordered" evidence="3">
    <location>
        <begin position="1"/>
        <end position="77"/>
    </location>
</feature>
<evidence type="ECO:0000256" key="2">
    <source>
        <dbReference type="RuleBase" id="RU003707"/>
    </source>
</evidence>
<dbReference type="Pfam" id="PF00378">
    <property type="entry name" value="ECH_1"/>
    <property type="match status" value="1"/>
</dbReference>
<dbReference type="CDD" id="cd06558">
    <property type="entry name" value="crotonase-like"/>
    <property type="match status" value="1"/>
</dbReference>
<dbReference type="PROSITE" id="PS00166">
    <property type="entry name" value="ENOYL_COA_HYDRATASE"/>
    <property type="match status" value="1"/>
</dbReference>
<accession>A0A7C4QUU2</accession>
<dbReference type="SUPFAM" id="SSF52096">
    <property type="entry name" value="ClpP/crotonase"/>
    <property type="match status" value="1"/>
</dbReference>
<evidence type="ECO:0000313" key="4">
    <source>
        <dbReference type="EMBL" id="HGT38970.1"/>
    </source>
</evidence>
<evidence type="ECO:0000256" key="3">
    <source>
        <dbReference type="SAM" id="MobiDB-lite"/>
    </source>
</evidence>
<keyword evidence="4" id="KW-0413">Isomerase</keyword>
<dbReference type="InterPro" id="IPR001753">
    <property type="entry name" value="Enoyl-CoA_hydra/iso"/>
</dbReference>
<protein>
    <submittedName>
        <fullName evidence="4">Enoyl-CoA hydratase/isomerase family protein</fullName>
    </submittedName>
</protein>
<feature type="compositionally biased region" description="Basic and acidic residues" evidence="3">
    <location>
        <begin position="42"/>
        <end position="58"/>
    </location>
</feature>